<dbReference type="KEGG" id="mgm:Mmc1_0379"/>
<protein>
    <recommendedName>
        <fullName evidence="3">STAS domain-containing protein</fullName>
    </recommendedName>
</protein>
<dbReference type="EMBL" id="CP000471">
    <property type="protein sequence ID" value="ABK42905.1"/>
    <property type="molecule type" value="Genomic_DNA"/>
</dbReference>
<keyword evidence="2" id="KW-1185">Reference proteome</keyword>
<name>A0L4L2_MAGMM</name>
<evidence type="ECO:0000313" key="2">
    <source>
        <dbReference type="Proteomes" id="UP000002586"/>
    </source>
</evidence>
<dbReference type="HOGENOM" id="CLU_2035245_0_0_5"/>
<accession>A0L4L2</accession>
<gene>
    <name evidence="1" type="ordered locus">Mmc1_0379</name>
</gene>
<reference evidence="2" key="1">
    <citation type="journal article" date="2009" name="Appl. Environ. Microbiol.">
        <title>Complete genome sequence of the chemolithoautotrophic marine magnetotactic coccus strain MC-1.</title>
        <authorList>
            <person name="Schubbe S."/>
            <person name="Williams T.J."/>
            <person name="Xie G."/>
            <person name="Kiss H.E."/>
            <person name="Brettin T.S."/>
            <person name="Martinez D."/>
            <person name="Ross C.A."/>
            <person name="Schuler D."/>
            <person name="Cox B.L."/>
            <person name="Nealson K.H."/>
            <person name="Bazylinski D.A."/>
        </authorList>
    </citation>
    <scope>NUCLEOTIDE SEQUENCE [LARGE SCALE GENOMIC DNA]</scope>
    <source>
        <strain evidence="2">ATCC BAA-1437 / JCM 17883 / MC-1</strain>
    </source>
</reference>
<dbReference type="SUPFAM" id="SSF52091">
    <property type="entry name" value="SpoIIaa-like"/>
    <property type="match status" value="1"/>
</dbReference>
<reference evidence="1 2" key="2">
    <citation type="journal article" date="2012" name="Int. J. Syst. Evol. Microbiol.">
        <title>Magnetococcus marinus gen. nov., sp. nov., a marine, magnetotactic bacterium that represents a novel lineage (Magnetococcaceae fam. nov.; Magnetococcales ord. nov.) at the base of the Alphaproteobacteria.</title>
        <authorList>
            <person name="Bazylinski D.A."/>
            <person name="Williams T.J."/>
            <person name="Lefevre C.T."/>
            <person name="Berg R.J."/>
            <person name="Zhang C.L."/>
            <person name="Bowser S.S."/>
            <person name="Dean A.J."/>
            <person name="Beveridge T.J."/>
        </authorList>
    </citation>
    <scope>NUCLEOTIDE SEQUENCE [LARGE SCALE GENOMIC DNA]</scope>
    <source>
        <strain evidence="2">ATCC BAA-1437 / JCM 17883 / MC-1</strain>
    </source>
</reference>
<dbReference type="Gene3D" id="3.30.750.24">
    <property type="entry name" value="STAS domain"/>
    <property type="match status" value="1"/>
</dbReference>
<organism evidence="1 2">
    <name type="scientific">Magnetococcus marinus (strain ATCC BAA-1437 / JCM 17883 / MC-1)</name>
    <dbReference type="NCBI Taxonomy" id="156889"/>
    <lineage>
        <taxon>Bacteria</taxon>
        <taxon>Pseudomonadati</taxon>
        <taxon>Pseudomonadota</taxon>
        <taxon>Magnetococcia</taxon>
        <taxon>Magnetococcales</taxon>
        <taxon>Magnetococcaceae</taxon>
        <taxon>Magnetococcus</taxon>
    </lineage>
</organism>
<sequence length="121" mass="13977">MAEVREGSVWVLCACEYLHGDRYAQFERLREDLHNSRQVELVVFNVGMMKTLNSEQLGKLIQISNQDKYEVCLTNVSEQNYALMKLIGLERFVKIYDKPQAEALAKEHRILSAFDCLYGDG</sequence>
<dbReference type="RefSeq" id="WP_011712075.1">
    <property type="nucleotide sequence ID" value="NC_008576.1"/>
</dbReference>
<evidence type="ECO:0000313" key="1">
    <source>
        <dbReference type="EMBL" id="ABK42905.1"/>
    </source>
</evidence>
<dbReference type="InterPro" id="IPR036513">
    <property type="entry name" value="STAS_dom_sf"/>
</dbReference>
<dbReference type="Proteomes" id="UP000002586">
    <property type="component" value="Chromosome"/>
</dbReference>
<dbReference type="AlphaFoldDB" id="A0L4L2"/>
<evidence type="ECO:0008006" key="3">
    <source>
        <dbReference type="Google" id="ProtNLM"/>
    </source>
</evidence>
<proteinExistence type="predicted"/>